<evidence type="ECO:0000313" key="1">
    <source>
        <dbReference type="EMBL" id="KAF0745487.1"/>
    </source>
</evidence>
<dbReference type="InterPro" id="IPR009069">
    <property type="entry name" value="Cys_alpha_HP_mot_SF"/>
</dbReference>
<name>A0A6G0XY71_9STRA</name>
<proteinExistence type="predicted"/>
<comment type="caution">
    <text evidence="1">The sequence shown here is derived from an EMBL/GenBank/DDBJ whole genome shotgun (WGS) entry which is preliminary data.</text>
</comment>
<dbReference type="Proteomes" id="UP000481153">
    <property type="component" value="Unassembled WGS sequence"/>
</dbReference>
<gene>
    <name evidence="1" type="ORF">Ae201684_000501</name>
</gene>
<organism evidence="1 2">
    <name type="scientific">Aphanomyces euteiches</name>
    <dbReference type="NCBI Taxonomy" id="100861"/>
    <lineage>
        <taxon>Eukaryota</taxon>
        <taxon>Sar</taxon>
        <taxon>Stramenopiles</taxon>
        <taxon>Oomycota</taxon>
        <taxon>Saprolegniomycetes</taxon>
        <taxon>Saprolegniales</taxon>
        <taxon>Verrucalvaceae</taxon>
        <taxon>Aphanomyces</taxon>
    </lineage>
</organism>
<evidence type="ECO:0000313" key="2">
    <source>
        <dbReference type="Proteomes" id="UP000481153"/>
    </source>
</evidence>
<accession>A0A6G0XY71</accession>
<protein>
    <recommendedName>
        <fullName evidence="3">CHCH domain-containing protein</fullName>
    </recommendedName>
</protein>
<keyword evidence="2" id="KW-1185">Reference proteome</keyword>
<sequence>MASRDQSTPVMSNVPGQWENGVSREIVLIYTLPSRECTALQKASLKCIEENYTKRENCNEHFERYRECKKKRHAAIIAARRAGKLE</sequence>
<evidence type="ECO:0008006" key="3">
    <source>
        <dbReference type="Google" id="ProtNLM"/>
    </source>
</evidence>
<dbReference type="PROSITE" id="PS51808">
    <property type="entry name" value="CHCH"/>
    <property type="match status" value="1"/>
</dbReference>
<reference evidence="1 2" key="1">
    <citation type="submission" date="2019-07" db="EMBL/GenBank/DDBJ databases">
        <title>Genomics analysis of Aphanomyces spp. identifies a new class of oomycete effector associated with host adaptation.</title>
        <authorList>
            <person name="Gaulin E."/>
        </authorList>
    </citation>
    <scope>NUCLEOTIDE SEQUENCE [LARGE SCALE GENOMIC DNA]</scope>
    <source>
        <strain evidence="1 2">ATCC 201684</strain>
    </source>
</reference>
<dbReference type="SUPFAM" id="SSF47072">
    <property type="entry name" value="Cysteine alpha-hairpin motif"/>
    <property type="match status" value="1"/>
</dbReference>
<dbReference type="EMBL" id="VJMJ01000002">
    <property type="protein sequence ID" value="KAF0745487.1"/>
    <property type="molecule type" value="Genomic_DNA"/>
</dbReference>
<dbReference type="AlphaFoldDB" id="A0A6G0XY71"/>